<dbReference type="InterPro" id="IPR011701">
    <property type="entry name" value="MFS"/>
</dbReference>
<feature type="transmembrane region" description="Helical" evidence="5">
    <location>
        <begin position="293"/>
        <end position="318"/>
    </location>
</feature>
<dbReference type="InterPro" id="IPR020846">
    <property type="entry name" value="MFS_dom"/>
</dbReference>
<evidence type="ECO:0000313" key="8">
    <source>
        <dbReference type="Proteomes" id="UP000178912"/>
    </source>
</evidence>
<dbReference type="Pfam" id="PF07690">
    <property type="entry name" value="MFS_1"/>
    <property type="match status" value="1"/>
</dbReference>
<dbReference type="OrthoDB" id="3026777at2759"/>
<evidence type="ECO:0000256" key="5">
    <source>
        <dbReference type="SAM" id="Phobius"/>
    </source>
</evidence>
<protein>
    <recommendedName>
        <fullName evidence="6">Major facilitator superfamily (MFS) profile domain-containing protein</fullName>
    </recommendedName>
</protein>
<organism evidence="7 8">
    <name type="scientific">Rhynchosporium agropyri</name>
    <dbReference type="NCBI Taxonomy" id="914238"/>
    <lineage>
        <taxon>Eukaryota</taxon>
        <taxon>Fungi</taxon>
        <taxon>Dikarya</taxon>
        <taxon>Ascomycota</taxon>
        <taxon>Pezizomycotina</taxon>
        <taxon>Leotiomycetes</taxon>
        <taxon>Helotiales</taxon>
        <taxon>Ploettnerulaceae</taxon>
        <taxon>Rhynchosporium</taxon>
    </lineage>
</organism>
<evidence type="ECO:0000259" key="6">
    <source>
        <dbReference type="PROSITE" id="PS50850"/>
    </source>
</evidence>
<sequence>MSVTARSPTEASHLLPEVPQSRRHTTWPYQVTTPRNIVLLLALILLILASAGGLTVVPQTRLLEDILCHRYYDDTRGLSDIDESLCKNDAIQSELAYINGLTTAVEAVIGLIFAFPFGILADKIGRKPVFMMSVFGTTLYLVSFVAVLRFWRIVPVYLVIFSSVFQIIGGGTHVILAVLYSIAADVETSANRASAFFLLALASYSGNLVGPLIASAMMELFSPWVPLMVSIALVPVGVSIFIFIPETLEKKDSADGNDSVKDSPSVMTSIKSQSKHTISQLLESFAMLKSPSLAIILLSFVSEMSLFFGKTVFFIQYFSKRFQWTLAKTGYLLSYRGIISVCVLLIILPGISKILLSPSYRFQYSAAKKDLVLAKWSALLMIFGYFMIGAPTVPVVFVGLIIATLGDGLAPLSRSLLTAYIDPEHTSRMYTLVGIVEALGSIYAGPALAAFFTLGMKCKGLWVGLPYLWLAFQCALVAFGLCFVNLKTAIMGKLAENEAEQEGLVPREAGEDV</sequence>
<dbReference type="GO" id="GO:0016020">
    <property type="term" value="C:membrane"/>
    <property type="evidence" value="ECO:0007669"/>
    <property type="project" value="UniProtKB-SubCell"/>
</dbReference>
<feature type="transmembrane region" description="Helical" evidence="5">
    <location>
        <begin position="330"/>
        <end position="351"/>
    </location>
</feature>
<feature type="transmembrane region" description="Helical" evidence="5">
    <location>
        <begin position="195"/>
        <end position="218"/>
    </location>
</feature>
<dbReference type="PROSITE" id="PS50850">
    <property type="entry name" value="MFS"/>
    <property type="match status" value="1"/>
</dbReference>
<feature type="transmembrane region" description="Helical" evidence="5">
    <location>
        <begin position="157"/>
        <end position="183"/>
    </location>
</feature>
<keyword evidence="2 5" id="KW-0812">Transmembrane</keyword>
<dbReference type="PANTHER" id="PTHR23507:SF1">
    <property type="entry name" value="FI18259P1-RELATED"/>
    <property type="match status" value="1"/>
</dbReference>
<evidence type="ECO:0000313" key="7">
    <source>
        <dbReference type="EMBL" id="CZS94221.1"/>
    </source>
</evidence>
<name>A0A1E1K8A3_9HELO</name>
<dbReference type="EMBL" id="FJUX01000017">
    <property type="protein sequence ID" value="CZS94221.1"/>
    <property type="molecule type" value="Genomic_DNA"/>
</dbReference>
<keyword evidence="3 5" id="KW-1133">Transmembrane helix</keyword>
<feature type="transmembrane region" description="Helical" evidence="5">
    <location>
        <begin position="467"/>
        <end position="486"/>
    </location>
</feature>
<feature type="transmembrane region" description="Helical" evidence="5">
    <location>
        <begin position="429"/>
        <end position="455"/>
    </location>
</feature>
<dbReference type="SUPFAM" id="SSF103473">
    <property type="entry name" value="MFS general substrate transporter"/>
    <property type="match status" value="1"/>
</dbReference>
<accession>A0A1E1K8A3</accession>
<evidence type="ECO:0000256" key="1">
    <source>
        <dbReference type="ARBA" id="ARBA00004141"/>
    </source>
</evidence>
<evidence type="ECO:0000256" key="4">
    <source>
        <dbReference type="ARBA" id="ARBA00023136"/>
    </source>
</evidence>
<dbReference type="PANTHER" id="PTHR23507">
    <property type="entry name" value="ZGC:174356"/>
    <property type="match status" value="1"/>
</dbReference>
<feature type="transmembrane region" description="Helical" evidence="5">
    <location>
        <begin position="37"/>
        <end position="57"/>
    </location>
</feature>
<dbReference type="AlphaFoldDB" id="A0A1E1K8A3"/>
<dbReference type="Gene3D" id="1.20.1250.20">
    <property type="entry name" value="MFS general substrate transporter like domains"/>
    <property type="match status" value="1"/>
</dbReference>
<gene>
    <name evidence="7" type="ORF">RAG0_04280</name>
</gene>
<reference evidence="8" key="1">
    <citation type="submission" date="2016-03" db="EMBL/GenBank/DDBJ databases">
        <authorList>
            <person name="Guldener U."/>
        </authorList>
    </citation>
    <scope>NUCLEOTIDE SEQUENCE [LARGE SCALE GENOMIC DNA]</scope>
    <source>
        <strain evidence="8">04CH-RAC-A.6.1</strain>
    </source>
</reference>
<dbReference type="Proteomes" id="UP000178912">
    <property type="component" value="Unassembled WGS sequence"/>
</dbReference>
<dbReference type="GO" id="GO:0022857">
    <property type="term" value="F:transmembrane transporter activity"/>
    <property type="evidence" value="ECO:0007669"/>
    <property type="project" value="InterPro"/>
</dbReference>
<keyword evidence="4 5" id="KW-0472">Membrane</keyword>
<feature type="transmembrane region" description="Helical" evidence="5">
    <location>
        <begin position="97"/>
        <end position="117"/>
    </location>
</feature>
<evidence type="ECO:0000256" key="3">
    <source>
        <dbReference type="ARBA" id="ARBA00022989"/>
    </source>
</evidence>
<keyword evidence="8" id="KW-1185">Reference proteome</keyword>
<feature type="domain" description="Major facilitator superfamily (MFS) profile" evidence="6">
    <location>
        <begin position="39"/>
        <end position="489"/>
    </location>
</feature>
<feature type="transmembrane region" description="Helical" evidence="5">
    <location>
        <begin position="224"/>
        <end position="244"/>
    </location>
</feature>
<comment type="subcellular location">
    <subcellularLocation>
        <location evidence="1">Membrane</location>
        <topology evidence="1">Multi-pass membrane protein</topology>
    </subcellularLocation>
</comment>
<dbReference type="InterPro" id="IPR036259">
    <property type="entry name" value="MFS_trans_sf"/>
</dbReference>
<feature type="transmembrane region" description="Helical" evidence="5">
    <location>
        <begin position="129"/>
        <end position="151"/>
    </location>
</feature>
<evidence type="ECO:0000256" key="2">
    <source>
        <dbReference type="ARBA" id="ARBA00022692"/>
    </source>
</evidence>
<proteinExistence type="predicted"/>
<feature type="transmembrane region" description="Helical" evidence="5">
    <location>
        <begin position="396"/>
        <end position="417"/>
    </location>
</feature>
<feature type="transmembrane region" description="Helical" evidence="5">
    <location>
        <begin position="372"/>
        <end position="390"/>
    </location>
</feature>